<keyword evidence="3" id="KW-1185">Reference proteome</keyword>
<sequence>MEVNNQQHEDMPEYDMKYEKDDGTQVYDSDTEDGEGNNIDYNSNSDSDEEIQNPVPTRSNRKRVMTRMPKLKTVYLGDLLRENVGLSAFGWKKVTSEVKEKLWEELTDMKVKKENLKMRMLNSWRINK</sequence>
<dbReference type="Proteomes" id="UP001177003">
    <property type="component" value="Chromosome 3"/>
</dbReference>
<name>A0AA35YK98_LACSI</name>
<feature type="region of interest" description="Disordered" evidence="1">
    <location>
        <begin position="1"/>
        <end position="64"/>
    </location>
</feature>
<evidence type="ECO:0000256" key="1">
    <source>
        <dbReference type="SAM" id="MobiDB-lite"/>
    </source>
</evidence>
<protein>
    <submittedName>
        <fullName evidence="2">Uncharacterized protein</fullName>
    </submittedName>
</protein>
<gene>
    <name evidence="2" type="ORF">LSALG_LOCUS15595</name>
</gene>
<dbReference type="EMBL" id="OX465079">
    <property type="protein sequence ID" value="CAI9275570.1"/>
    <property type="molecule type" value="Genomic_DNA"/>
</dbReference>
<reference evidence="2" key="1">
    <citation type="submission" date="2023-04" db="EMBL/GenBank/DDBJ databases">
        <authorList>
            <person name="Vijverberg K."/>
            <person name="Xiong W."/>
            <person name="Schranz E."/>
        </authorList>
    </citation>
    <scope>NUCLEOTIDE SEQUENCE</scope>
</reference>
<dbReference type="AlphaFoldDB" id="A0AA35YK98"/>
<proteinExistence type="predicted"/>
<evidence type="ECO:0000313" key="2">
    <source>
        <dbReference type="EMBL" id="CAI9275570.1"/>
    </source>
</evidence>
<feature type="compositionally biased region" description="Basic and acidic residues" evidence="1">
    <location>
        <begin position="7"/>
        <end position="23"/>
    </location>
</feature>
<organism evidence="2 3">
    <name type="scientific">Lactuca saligna</name>
    <name type="common">Willowleaf lettuce</name>
    <dbReference type="NCBI Taxonomy" id="75948"/>
    <lineage>
        <taxon>Eukaryota</taxon>
        <taxon>Viridiplantae</taxon>
        <taxon>Streptophyta</taxon>
        <taxon>Embryophyta</taxon>
        <taxon>Tracheophyta</taxon>
        <taxon>Spermatophyta</taxon>
        <taxon>Magnoliopsida</taxon>
        <taxon>eudicotyledons</taxon>
        <taxon>Gunneridae</taxon>
        <taxon>Pentapetalae</taxon>
        <taxon>asterids</taxon>
        <taxon>campanulids</taxon>
        <taxon>Asterales</taxon>
        <taxon>Asteraceae</taxon>
        <taxon>Cichorioideae</taxon>
        <taxon>Cichorieae</taxon>
        <taxon>Lactucinae</taxon>
        <taxon>Lactuca</taxon>
    </lineage>
</organism>
<evidence type="ECO:0000313" key="3">
    <source>
        <dbReference type="Proteomes" id="UP001177003"/>
    </source>
</evidence>
<accession>A0AA35YK98</accession>